<evidence type="ECO:0000313" key="4">
    <source>
        <dbReference type="EMBL" id="MBX0293518.1"/>
    </source>
</evidence>
<evidence type="ECO:0000259" key="3">
    <source>
        <dbReference type="PROSITE" id="PS51371"/>
    </source>
</evidence>
<accession>A0AAW4P7C6</accession>
<protein>
    <submittedName>
        <fullName evidence="4">CBS domain-containing protein</fullName>
    </submittedName>
</protein>
<feature type="domain" description="CBS" evidence="3">
    <location>
        <begin position="75"/>
        <end position="132"/>
    </location>
</feature>
<gene>
    <name evidence="4" type="ORF">EGH23_01330</name>
</gene>
<dbReference type="PANTHER" id="PTHR43080:SF2">
    <property type="entry name" value="CBS DOMAIN-CONTAINING PROTEIN"/>
    <property type="match status" value="1"/>
</dbReference>
<evidence type="ECO:0000256" key="2">
    <source>
        <dbReference type="PROSITE-ProRule" id="PRU00703"/>
    </source>
</evidence>
<dbReference type="Gene3D" id="3.10.580.10">
    <property type="entry name" value="CBS-domain"/>
    <property type="match status" value="1"/>
</dbReference>
<proteinExistence type="predicted"/>
<dbReference type="CDD" id="cd09836">
    <property type="entry name" value="CBS_pair_arch"/>
    <property type="match status" value="1"/>
</dbReference>
<sequence length="138" mass="14335">MDDIFVGRLMSSPVQTVSADASAESVAETMLAENISSVVVVDDAGRLEGVVTSTDFVRIAAQGGETSSIPVAEYMSTDVVTTTANESVESVADTLIENGIHHVPVTDETEGVVGMLTTTDLTAYVSGIEEPSPARAQN</sequence>
<dbReference type="SMART" id="SM00116">
    <property type="entry name" value="CBS"/>
    <property type="match status" value="2"/>
</dbReference>
<evidence type="ECO:0000313" key="5">
    <source>
        <dbReference type="Proteomes" id="UP001430455"/>
    </source>
</evidence>
<dbReference type="RefSeq" id="WP_220578231.1">
    <property type="nucleotide sequence ID" value="NZ_RKLT01000001.1"/>
</dbReference>
<dbReference type="EMBL" id="RKLT01000001">
    <property type="protein sequence ID" value="MBX0293518.1"/>
    <property type="molecule type" value="Genomic_DNA"/>
</dbReference>
<evidence type="ECO:0000256" key="1">
    <source>
        <dbReference type="ARBA" id="ARBA00023122"/>
    </source>
</evidence>
<feature type="domain" description="CBS" evidence="3">
    <location>
        <begin position="10"/>
        <end position="66"/>
    </location>
</feature>
<dbReference type="InterPro" id="IPR051257">
    <property type="entry name" value="Diverse_CBS-Domain"/>
</dbReference>
<comment type="caution">
    <text evidence="4">The sequence shown here is derived from an EMBL/GenBank/DDBJ whole genome shotgun (WGS) entry which is preliminary data.</text>
</comment>
<reference evidence="4 5" key="1">
    <citation type="submission" date="2021-06" db="EMBL/GenBank/DDBJ databases">
        <title>Halomicroarcula sp. a new haloarchaeum isolated from saline soil.</title>
        <authorList>
            <person name="Duran-Viseras A."/>
            <person name="Sanchez-Porro C."/>
            <person name="Ventosa A."/>
        </authorList>
    </citation>
    <scope>NUCLEOTIDE SEQUENCE [LARGE SCALE GENOMIC DNA]</scope>
    <source>
        <strain evidence="4 5">F27</strain>
    </source>
</reference>
<keyword evidence="1 2" id="KW-0129">CBS domain</keyword>
<keyword evidence="5" id="KW-1185">Reference proteome</keyword>
<dbReference type="InterPro" id="IPR000644">
    <property type="entry name" value="CBS_dom"/>
</dbReference>
<dbReference type="InterPro" id="IPR046342">
    <property type="entry name" value="CBS_dom_sf"/>
</dbReference>
<dbReference type="SUPFAM" id="SSF54631">
    <property type="entry name" value="CBS-domain pair"/>
    <property type="match status" value="1"/>
</dbReference>
<dbReference type="PROSITE" id="PS51371">
    <property type="entry name" value="CBS"/>
    <property type="match status" value="2"/>
</dbReference>
<dbReference type="AlphaFoldDB" id="A0AAW4P7C6"/>
<dbReference type="Proteomes" id="UP001430455">
    <property type="component" value="Unassembled WGS sequence"/>
</dbReference>
<dbReference type="PANTHER" id="PTHR43080">
    <property type="entry name" value="CBS DOMAIN-CONTAINING PROTEIN CBSX3, MITOCHONDRIAL"/>
    <property type="match status" value="1"/>
</dbReference>
<name>A0AAW4P7C6_9EURY</name>
<organism evidence="4 5">
    <name type="scientific">Haloarcula nitratireducens</name>
    <dbReference type="NCBI Taxonomy" id="2487749"/>
    <lineage>
        <taxon>Archaea</taxon>
        <taxon>Methanobacteriati</taxon>
        <taxon>Methanobacteriota</taxon>
        <taxon>Stenosarchaea group</taxon>
        <taxon>Halobacteria</taxon>
        <taxon>Halobacteriales</taxon>
        <taxon>Haloarculaceae</taxon>
        <taxon>Haloarcula</taxon>
    </lineage>
</organism>
<dbReference type="Pfam" id="PF00571">
    <property type="entry name" value="CBS"/>
    <property type="match status" value="2"/>
</dbReference>